<organism evidence="6 7">
    <name type="scientific">Xylocopa violacea</name>
    <name type="common">Violet carpenter bee</name>
    <name type="synonym">Apis violacea</name>
    <dbReference type="NCBI Taxonomy" id="135666"/>
    <lineage>
        <taxon>Eukaryota</taxon>
        <taxon>Metazoa</taxon>
        <taxon>Ecdysozoa</taxon>
        <taxon>Arthropoda</taxon>
        <taxon>Hexapoda</taxon>
        <taxon>Insecta</taxon>
        <taxon>Pterygota</taxon>
        <taxon>Neoptera</taxon>
        <taxon>Endopterygota</taxon>
        <taxon>Hymenoptera</taxon>
        <taxon>Apocrita</taxon>
        <taxon>Aculeata</taxon>
        <taxon>Apoidea</taxon>
        <taxon>Anthophila</taxon>
        <taxon>Apidae</taxon>
        <taxon>Xylocopa</taxon>
        <taxon>Xylocopa</taxon>
    </lineage>
</organism>
<evidence type="ECO:0000313" key="7">
    <source>
        <dbReference type="Proteomes" id="UP001642520"/>
    </source>
</evidence>
<accession>A0ABP1NFT2</accession>
<comment type="subcellular location">
    <subcellularLocation>
        <location evidence="1">Membrane</location>
        <topology evidence="1">Multi-pass membrane protein</topology>
    </subcellularLocation>
</comment>
<keyword evidence="3 5" id="KW-1133">Transmembrane helix</keyword>
<dbReference type="Proteomes" id="UP001642520">
    <property type="component" value="Unassembled WGS sequence"/>
</dbReference>
<feature type="transmembrane region" description="Helical" evidence="5">
    <location>
        <begin position="204"/>
        <end position="225"/>
    </location>
</feature>
<dbReference type="SUPFAM" id="SSF103473">
    <property type="entry name" value="MFS general substrate transporter"/>
    <property type="match status" value="1"/>
</dbReference>
<gene>
    <name evidence="6" type="ORF">XYLVIOL_LOCUS3577</name>
</gene>
<feature type="transmembrane region" description="Helical" evidence="5">
    <location>
        <begin position="173"/>
        <end position="192"/>
    </location>
</feature>
<feature type="transmembrane region" description="Helical" evidence="5">
    <location>
        <begin position="117"/>
        <end position="136"/>
    </location>
</feature>
<dbReference type="CDD" id="cd10428">
    <property type="entry name" value="LFG_like"/>
    <property type="match status" value="1"/>
</dbReference>
<reference evidence="6 7" key="1">
    <citation type="submission" date="2024-08" db="EMBL/GenBank/DDBJ databases">
        <authorList>
            <person name="Will J Nash"/>
            <person name="Angela Man"/>
            <person name="Seanna McTaggart"/>
            <person name="Kendall Baker"/>
            <person name="Tom Barker"/>
            <person name="Leah Catchpole"/>
            <person name="Alex Durrant"/>
            <person name="Karim Gharbi"/>
            <person name="Naomi Irish"/>
            <person name="Gemy Kaithakottil"/>
            <person name="Debby Ku"/>
            <person name="Aaliyah Providence"/>
            <person name="Felix Shaw"/>
            <person name="David Swarbreck"/>
            <person name="Chris Watkins"/>
            <person name="Ann M. McCartney"/>
            <person name="Giulio Formenti"/>
            <person name="Alice Mouton"/>
            <person name="Noel Vella"/>
            <person name="Bjorn M von Reumont"/>
            <person name="Adriana Vella"/>
            <person name="Wilfried Haerty"/>
        </authorList>
    </citation>
    <scope>NUCLEOTIDE SEQUENCE [LARGE SCALE GENOMIC DNA]</scope>
</reference>
<evidence type="ECO:0000256" key="2">
    <source>
        <dbReference type="ARBA" id="ARBA00022692"/>
    </source>
</evidence>
<evidence type="ECO:0000313" key="6">
    <source>
        <dbReference type="EMBL" id="CAL7938933.1"/>
    </source>
</evidence>
<feature type="transmembrane region" description="Helical" evidence="5">
    <location>
        <begin position="270"/>
        <end position="293"/>
    </location>
</feature>
<dbReference type="PANTHER" id="PTHR23291">
    <property type="entry name" value="BAX INHIBITOR-RELATED"/>
    <property type="match status" value="1"/>
</dbReference>
<dbReference type="Pfam" id="PF01027">
    <property type="entry name" value="Bax1-I"/>
    <property type="match status" value="1"/>
</dbReference>
<dbReference type="EMBL" id="CAXAJV020001289">
    <property type="protein sequence ID" value="CAL7938933.1"/>
    <property type="molecule type" value="Genomic_DNA"/>
</dbReference>
<sequence>MQDSQKYISGPPQLPPLYKGQKIKTGPYTTIVTDEMVEQRERENEQLYRTWREQQRRREMPLDDESEYIGDFKEDIVRRSFIRKVFCILTLQLLFTTGVIALFLFVEEAAKFMIIHWYLWIVAIICFTISFCAISFSERARRKAPYNYIWLCVLTIAMSYLAAFASVIYEIEIILLALGMTTLITLGIGLIATFTKFDLTMRTGLMMIIGLGSIVAIFVSMIILIFTYIKIIHIAISVIGMIVLSMYLYFDVQTIMGGRRIEIHPDEVVFATVQIYVDVVLLYQYVLMFMGVLHQR</sequence>
<feature type="transmembrane region" description="Helical" evidence="5">
    <location>
        <begin position="85"/>
        <end position="105"/>
    </location>
</feature>
<evidence type="ECO:0000256" key="3">
    <source>
        <dbReference type="ARBA" id="ARBA00022989"/>
    </source>
</evidence>
<evidence type="ECO:0000256" key="5">
    <source>
        <dbReference type="RuleBase" id="RU004379"/>
    </source>
</evidence>
<comment type="similarity">
    <text evidence="5">Belongs to the BI1 family.</text>
</comment>
<dbReference type="InterPro" id="IPR036259">
    <property type="entry name" value="MFS_trans_sf"/>
</dbReference>
<feature type="transmembrane region" description="Helical" evidence="5">
    <location>
        <begin position="231"/>
        <end position="250"/>
    </location>
</feature>
<comment type="caution">
    <text evidence="6">The sequence shown here is derived from an EMBL/GenBank/DDBJ whole genome shotgun (WGS) entry which is preliminary data.</text>
</comment>
<dbReference type="InterPro" id="IPR006214">
    <property type="entry name" value="Bax_inhibitor_1-related"/>
</dbReference>
<evidence type="ECO:0000256" key="1">
    <source>
        <dbReference type="ARBA" id="ARBA00004141"/>
    </source>
</evidence>
<evidence type="ECO:0000256" key="4">
    <source>
        <dbReference type="ARBA" id="ARBA00023136"/>
    </source>
</evidence>
<name>A0ABP1NFT2_XYLVO</name>
<keyword evidence="7" id="KW-1185">Reference proteome</keyword>
<dbReference type="PANTHER" id="PTHR23291:SF47">
    <property type="entry name" value="TRANSMEMBRANE BAX INHIBITOR MOTIF CONTAINING 7"/>
    <property type="match status" value="1"/>
</dbReference>
<keyword evidence="4 5" id="KW-0472">Membrane</keyword>
<proteinExistence type="inferred from homology"/>
<keyword evidence="2 5" id="KW-0812">Transmembrane</keyword>
<feature type="transmembrane region" description="Helical" evidence="5">
    <location>
        <begin position="148"/>
        <end position="167"/>
    </location>
</feature>
<protein>
    <submittedName>
        <fullName evidence="6">Uncharacterized protein</fullName>
    </submittedName>
</protein>